<evidence type="ECO:0000313" key="2">
    <source>
        <dbReference type="Proteomes" id="UP001154078"/>
    </source>
</evidence>
<keyword evidence="2" id="KW-1185">Reference proteome</keyword>
<sequence length="121" mass="14168">MIERHGFAIPMCTHVKEEYAEAVVTMLPKLRNSKAYLGYIEYEFFMLYPDKPTLAECFPCEADKIISIYKRRTLKPLDYYQEDIKLIWNKETRAILAILQNPVGKKNEETGIAETVLLINY</sequence>
<dbReference type="AlphaFoldDB" id="A0A9P0BFD7"/>
<reference evidence="1" key="1">
    <citation type="submission" date="2021-12" db="EMBL/GenBank/DDBJ databases">
        <authorList>
            <person name="King R."/>
        </authorList>
    </citation>
    <scope>NUCLEOTIDE SEQUENCE</scope>
</reference>
<protein>
    <submittedName>
        <fullName evidence="1">Uncharacterized protein</fullName>
    </submittedName>
</protein>
<dbReference type="Proteomes" id="UP001154078">
    <property type="component" value="Chromosome 8"/>
</dbReference>
<accession>A0A9P0BFD7</accession>
<proteinExistence type="predicted"/>
<gene>
    <name evidence="1" type="ORF">MELIAE_LOCUS11037</name>
</gene>
<name>A0A9P0BFD7_BRAAE</name>
<organism evidence="1 2">
    <name type="scientific">Brassicogethes aeneus</name>
    <name type="common">Rape pollen beetle</name>
    <name type="synonym">Meligethes aeneus</name>
    <dbReference type="NCBI Taxonomy" id="1431903"/>
    <lineage>
        <taxon>Eukaryota</taxon>
        <taxon>Metazoa</taxon>
        <taxon>Ecdysozoa</taxon>
        <taxon>Arthropoda</taxon>
        <taxon>Hexapoda</taxon>
        <taxon>Insecta</taxon>
        <taxon>Pterygota</taxon>
        <taxon>Neoptera</taxon>
        <taxon>Endopterygota</taxon>
        <taxon>Coleoptera</taxon>
        <taxon>Polyphaga</taxon>
        <taxon>Cucujiformia</taxon>
        <taxon>Nitidulidae</taxon>
        <taxon>Meligethinae</taxon>
        <taxon>Brassicogethes</taxon>
    </lineage>
</organism>
<dbReference type="EMBL" id="OV121139">
    <property type="protein sequence ID" value="CAH0561699.1"/>
    <property type="molecule type" value="Genomic_DNA"/>
</dbReference>
<evidence type="ECO:0000313" key="1">
    <source>
        <dbReference type="EMBL" id="CAH0561699.1"/>
    </source>
</evidence>